<gene>
    <name evidence="1" type="ORF">ACFSUL_19570</name>
</gene>
<dbReference type="EMBL" id="JBHUMF010000031">
    <property type="protein sequence ID" value="MFD2682947.1"/>
    <property type="molecule type" value="Genomic_DNA"/>
</dbReference>
<evidence type="ECO:0000313" key="2">
    <source>
        <dbReference type="Proteomes" id="UP001597506"/>
    </source>
</evidence>
<organism evidence="1 2">
    <name type="scientific">Bacillus seohaeanensis</name>
    <dbReference type="NCBI Taxonomy" id="284580"/>
    <lineage>
        <taxon>Bacteria</taxon>
        <taxon>Bacillati</taxon>
        <taxon>Bacillota</taxon>
        <taxon>Bacilli</taxon>
        <taxon>Bacillales</taxon>
        <taxon>Bacillaceae</taxon>
        <taxon>Bacillus</taxon>
    </lineage>
</organism>
<reference evidence="2" key="1">
    <citation type="journal article" date="2019" name="Int. J. Syst. Evol. Microbiol.">
        <title>The Global Catalogue of Microorganisms (GCM) 10K type strain sequencing project: providing services to taxonomists for standard genome sequencing and annotation.</title>
        <authorList>
            <consortium name="The Broad Institute Genomics Platform"/>
            <consortium name="The Broad Institute Genome Sequencing Center for Infectious Disease"/>
            <person name="Wu L."/>
            <person name="Ma J."/>
        </authorList>
    </citation>
    <scope>NUCLEOTIDE SEQUENCE [LARGE SCALE GENOMIC DNA]</scope>
    <source>
        <strain evidence="2">KCTC 3913</strain>
    </source>
</reference>
<keyword evidence="2" id="KW-1185">Reference proteome</keyword>
<proteinExistence type="predicted"/>
<protein>
    <submittedName>
        <fullName evidence="1">Uncharacterized protein</fullName>
    </submittedName>
</protein>
<dbReference type="RefSeq" id="WP_377937698.1">
    <property type="nucleotide sequence ID" value="NZ_JBHUMF010000031.1"/>
</dbReference>
<name>A0ABW5RW64_9BACI</name>
<comment type="caution">
    <text evidence="1">The sequence shown here is derived from an EMBL/GenBank/DDBJ whole genome shotgun (WGS) entry which is preliminary data.</text>
</comment>
<accession>A0ABW5RW64</accession>
<dbReference type="Proteomes" id="UP001597506">
    <property type="component" value="Unassembled WGS sequence"/>
</dbReference>
<evidence type="ECO:0000313" key="1">
    <source>
        <dbReference type="EMBL" id="MFD2682947.1"/>
    </source>
</evidence>
<sequence>MKRIFFSLFFACVLGIAGLLFFQWKGYTSSNQAEKYIRSDQQFSILHKGSTFYFEGTITLSSVSQGKYHISWPHEAKDFSCKDVNDENCLTKENGSFHILAPKGTTSPYTITLSYTIDKSAGTNSLLLSNWYPIIQAVTVESTSIQLTEQSILDGTWISGFQSSYNKKMEFVDYYVFKGNDGPVDLLWTRESLQKKVYPHFSVYSKEEYNSFDKLEIAKELTNNQYVTIICSKSTPSFVSKRLIIINDCGSNIEKTQQLLNEGLIGQSFLLPVGQKGLMETMTSIVLERPVGGEKSQFMYKELVEGLTSEQFTVFQGYLRNPTMNVLNVSELDEIIRDITGYKTTFFTDNMKGEKLYPLLLKDSKELIVNNEEIQGLSILIYKQKQLVPFALTLESLGLPLEKITSDAYLVLKDGNTYRFYSDQDYFIYNEEHFGSYDKPLQKIENKLYIDLKWVKRLFEVEVEESEIRSI</sequence>